<proteinExistence type="predicted"/>
<accession>A0ABU0GUZ8</accession>
<feature type="transmembrane region" description="Helical" evidence="1">
    <location>
        <begin position="228"/>
        <end position="248"/>
    </location>
</feature>
<feature type="transmembrane region" description="Helical" evidence="1">
    <location>
        <begin position="376"/>
        <end position="400"/>
    </location>
</feature>
<protein>
    <submittedName>
        <fullName evidence="2">Uncharacterized protein</fullName>
    </submittedName>
</protein>
<feature type="transmembrane region" description="Helical" evidence="1">
    <location>
        <begin position="255"/>
        <end position="273"/>
    </location>
</feature>
<dbReference type="PANTHER" id="PTHR37422">
    <property type="entry name" value="TEICHURONIC ACID BIOSYNTHESIS PROTEIN TUAE"/>
    <property type="match status" value="1"/>
</dbReference>
<dbReference type="RefSeq" id="WP_308786567.1">
    <property type="nucleotide sequence ID" value="NZ_JAUSWB010000002.1"/>
</dbReference>
<keyword evidence="1" id="KW-0472">Membrane</keyword>
<dbReference type="Proteomes" id="UP001241988">
    <property type="component" value="Unassembled WGS sequence"/>
</dbReference>
<name>A0ABU0GUZ8_9BACL</name>
<dbReference type="EMBL" id="JAUSWB010000002">
    <property type="protein sequence ID" value="MDQ0428392.1"/>
    <property type="molecule type" value="Genomic_DNA"/>
</dbReference>
<evidence type="ECO:0000313" key="3">
    <source>
        <dbReference type="Proteomes" id="UP001241988"/>
    </source>
</evidence>
<dbReference type="PANTHER" id="PTHR37422:SF13">
    <property type="entry name" value="LIPOPOLYSACCHARIDE BIOSYNTHESIS PROTEIN PA4999-RELATED"/>
    <property type="match status" value="1"/>
</dbReference>
<keyword evidence="1" id="KW-1133">Transmembrane helix</keyword>
<keyword evidence="1" id="KW-0812">Transmembrane</keyword>
<evidence type="ECO:0000313" key="2">
    <source>
        <dbReference type="EMBL" id="MDQ0428392.1"/>
    </source>
</evidence>
<sequence length="440" mass="50335">MNDYTINLNKVTLFFVLFLSILPFLNIGSFGVPVLYLLTPIGMFVLLILLLGKIAIPYVLKPILIICGMIVLEVFLSAFYGSISAFGTFKFPTDSIQYIVRFLFLISFLIIFYKNKIGAKVFIKYFLIIANVGMLIGVLQWIPWAGRLFLVEMYPFTKVDIQLSHLDRSLHAIRVHGIAQFATANGGLATFFFIFAYSVYKYLNQYKLLSISLILLSILNIVTSQARAGMLALVFAVILLYLIDVYIYKKSFKPTIYFSVLIIVVYAFGYSLYQAGNEFVETIVFRWTELFKTNGGERTDQIEYGISLLDSPMDYLFGLSKVFQSQGDLNFFIEVEPVNILVLYGGLGFFLQYSLILFISMYFLKNIKKNINNKEVLVLIIASLVGLLSYQVFSTGYYFYREIRVGLFPWILMGVAIGVNEMYKKEEISANPKKVFYFKS</sequence>
<feature type="transmembrane region" description="Helical" evidence="1">
    <location>
        <begin position="12"/>
        <end position="28"/>
    </location>
</feature>
<reference evidence="2 3" key="1">
    <citation type="submission" date="2023-07" db="EMBL/GenBank/DDBJ databases">
        <title>Genomic Encyclopedia of Type Strains, Phase IV (KMG-IV): sequencing the most valuable type-strain genomes for metagenomic binning, comparative biology and taxonomic classification.</title>
        <authorList>
            <person name="Goeker M."/>
        </authorList>
    </citation>
    <scope>NUCLEOTIDE SEQUENCE [LARGE SCALE GENOMIC DNA]</scope>
    <source>
        <strain evidence="2 3">DSM 16419</strain>
    </source>
</reference>
<feature type="transmembrane region" description="Helical" evidence="1">
    <location>
        <begin position="206"/>
        <end position="222"/>
    </location>
</feature>
<feature type="transmembrane region" description="Helical" evidence="1">
    <location>
        <begin position="125"/>
        <end position="144"/>
    </location>
</feature>
<organism evidence="2 3">
    <name type="scientific">Planomicrobium stackebrandtii</name>
    <dbReference type="NCBI Taxonomy" id="253160"/>
    <lineage>
        <taxon>Bacteria</taxon>
        <taxon>Bacillati</taxon>
        <taxon>Bacillota</taxon>
        <taxon>Bacilli</taxon>
        <taxon>Bacillales</taxon>
        <taxon>Caryophanaceae</taxon>
        <taxon>Planomicrobium</taxon>
    </lineage>
</organism>
<gene>
    <name evidence="2" type="ORF">QOZ98_001218</name>
</gene>
<feature type="transmembrane region" description="Helical" evidence="1">
    <location>
        <begin position="63"/>
        <end position="83"/>
    </location>
</feature>
<keyword evidence="3" id="KW-1185">Reference proteome</keyword>
<comment type="caution">
    <text evidence="2">The sequence shown here is derived from an EMBL/GenBank/DDBJ whole genome shotgun (WGS) entry which is preliminary data.</text>
</comment>
<feature type="transmembrane region" description="Helical" evidence="1">
    <location>
        <begin position="34"/>
        <end position="51"/>
    </location>
</feature>
<feature type="transmembrane region" description="Helical" evidence="1">
    <location>
        <begin position="178"/>
        <end position="199"/>
    </location>
</feature>
<feature type="transmembrane region" description="Helical" evidence="1">
    <location>
        <begin position="406"/>
        <end position="423"/>
    </location>
</feature>
<evidence type="ECO:0000256" key="1">
    <source>
        <dbReference type="SAM" id="Phobius"/>
    </source>
</evidence>
<feature type="transmembrane region" description="Helical" evidence="1">
    <location>
        <begin position="95"/>
        <end position="113"/>
    </location>
</feature>
<dbReference type="InterPro" id="IPR051533">
    <property type="entry name" value="WaaL-like"/>
</dbReference>
<feature type="transmembrane region" description="Helical" evidence="1">
    <location>
        <begin position="341"/>
        <end position="364"/>
    </location>
</feature>